<reference evidence="1 2" key="2">
    <citation type="submission" date="2015-01" db="EMBL/GenBank/DDBJ databases">
        <title>Complete genome sequence of Pyrinomonas methylaliphatogenes type strain K22T.</title>
        <authorList>
            <person name="Lee K.C.Y."/>
            <person name="Power J.F."/>
            <person name="Dunfield P.F."/>
            <person name="Morgan X.C."/>
            <person name="Huttenhower C."/>
            <person name="Stott M.B."/>
        </authorList>
    </citation>
    <scope>NUCLEOTIDE SEQUENCE [LARGE SCALE GENOMIC DNA]</scope>
    <source>
        <strain evidence="1 2">K22</strain>
    </source>
</reference>
<proteinExistence type="predicted"/>
<protein>
    <submittedName>
        <fullName evidence="1">Uncharacterized protein</fullName>
    </submittedName>
</protein>
<name>A0A0B6WVB2_9BACT</name>
<accession>A0A0B6WVB2</accession>
<evidence type="ECO:0000313" key="2">
    <source>
        <dbReference type="Proteomes" id="UP000031518"/>
    </source>
</evidence>
<dbReference type="AlphaFoldDB" id="A0A0B6WVB2"/>
<sequence>MRREIPSFTSAAFKGVPPKFRVRARRADLDRLRAIKMF</sequence>
<evidence type="ECO:0000313" key="1">
    <source>
        <dbReference type="EMBL" id="CDM65031.1"/>
    </source>
</evidence>
<reference evidence="1 2" key="1">
    <citation type="submission" date="2013-12" db="EMBL/GenBank/DDBJ databases">
        <authorList>
            <person name="Stott M."/>
        </authorList>
    </citation>
    <scope>NUCLEOTIDE SEQUENCE [LARGE SCALE GENOMIC DNA]</scope>
    <source>
        <strain evidence="1 2">K22</strain>
    </source>
</reference>
<gene>
    <name evidence="1" type="ORF">PYK22_01028</name>
</gene>
<dbReference type="STRING" id="454194.PYK22_01028"/>
<dbReference type="EMBL" id="CBXV010000004">
    <property type="protein sequence ID" value="CDM65031.1"/>
    <property type="molecule type" value="Genomic_DNA"/>
</dbReference>
<dbReference type="Proteomes" id="UP000031518">
    <property type="component" value="Unassembled WGS sequence"/>
</dbReference>
<organism evidence="1 2">
    <name type="scientific">Pyrinomonas methylaliphatogenes</name>
    <dbReference type="NCBI Taxonomy" id="454194"/>
    <lineage>
        <taxon>Bacteria</taxon>
        <taxon>Pseudomonadati</taxon>
        <taxon>Acidobacteriota</taxon>
        <taxon>Blastocatellia</taxon>
        <taxon>Blastocatellales</taxon>
        <taxon>Pyrinomonadaceae</taxon>
        <taxon>Pyrinomonas</taxon>
    </lineage>
</organism>
<keyword evidence="2" id="KW-1185">Reference proteome</keyword>